<organism evidence="2 3">
    <name type="scientific">Vibrio japonicus</name>
    <dbReference type="NCBI Taxonomy" id="1824638"/>
    <lineage>
        <taxon>Bacteria</taxon>
        <taxon>Pseudomonadati</taxon>
        <taxon>Pseudomonadota</taxon>
        <taxon>Gammaproteobacteria</taxon>
        <taxon>Vibrionales</taxon>
        <taxon>Vibrionaceae</taxon>
        <taxon>Vibrio</taxon>
    </lineage>
</organism>
<sequence>MSAMNKALSELADNQNEKRHSIERVHVAPVKQRPILPWVVGTFTLSLAVGGWAISYQEPLDPIEAASSDIVYRGASQQVHDALNPISVPSPTTKILSKTDGMIHVKAPSVTSPQPVFIAARTVEQQAEPGLPTSELELTESDDVASTELVVVGEVSIEHVELTPEELSIQAQDKAKKALDNSDLKNAIELYSEALRYTPQDTKLRQTLSALYYGKGEVRKSFEILQKGISRDSDNITLRLSLAKLLLKEKQQTTALSVLTPLPSNVSVEYLSFRGALAQKSNQDDIALTSYAKLVELEPESGRWWLGLGIQQERRLEFDNAKHAYTMALQGLGVSGQSQQFIRDRLKLIAQLEEQKGES</sequence>
<proteinExistence type="predicted"/>
<evidence type="ECO:0000256" key="1">
    <source>
        <dbReference type="SAM" id="Phobius"/>
    </source>
</evidence>
<name>A0ABY5LJG7_9VIBR</name>
<feature type="transmembrane region" description="Helical" evidence="1">
    <location>
        <begin position="35"/>
        <end position="54"/>
    </location>
</feature>
<keyword evidence="1" id="KW-1133">Transmembrane helix</keyword>
<dbReference type="Gene3D" id="1.25.40.10">
    <property type="entry name" value="Tetratricopeptide repeat domain"/>
    <property type="match status" value="2"/>
</dbReference>
<gene>
    <name evidence="2" type="ORF">NP165_01745</name>
</gene>
<dbReference type="Proteomes" id="UP001058602">
    <property type="component" value="Chromosome 1"/>
</dbReference>
<dbReference type="InterPro" id="IPR011990">
    <property type="entry name" value="TPR-like_helical_dom_sf"/>
</dbReference>
<accession>A0ABY5LJG7</accession>
<dbReference type="EMBL" id="CP102096">
    <property type="protein sequence ID" value="UUM30907.1"/>
    <property type="molecule type" value="Genomic_DNA"/>
</dbReference>
<protein>
    <submittedName>
        <fullName evidence="2">MSHA biogenesis protein MshN</fullName>
    </submittedName>
</protein>
<keyword evidence="1" id="KW-0472">Membrane</keyword>
<dbReference type="InterPro" id="IPR019734">
    <property type="entry name" value="TPR_rpt"/>
</dbReference>
<dbReference type="SUPFAM" id="SSF48452">
    <property type="entry name" value="TPR-like"/>
    <property type="match status" value="1"/>
</dbReference>
<reference evidence="2" key="1">
    <citation type="submission" date="2022-07" db="EMBL/GenBank/DDBJ databases">
        <title>Complete genome of Vibrio japonicus strain JCM 31412T and phylogenomic assessment of the Nereis clade of the genus Vibrio.</title>
        <authorList>
            <person name="Shlafstein M.D."/>
            <person name="Emsley S.A."/>
            <person name="Ushijima B."/>
            <person name="Videau P."/>
            <person name="Saw J.H."/>
        </authorList>
    </citation>
    <scope>NUCLEOTIDE SEQUENCE</scope>
    <source>
        <strain evidence="2">JCM 31412</strain>
    </source>
</reference>
<evidence type="ECO:0000313" key="2">
    <source>
        <dbReference type="EMBL" id="UUM30907.1"/>
    </source>
</evidence>
<keyword evidence="3" id="KW-1185">Reference proteome</keyword>
<evidence type="ECO:0000313" key="3">
    <source>
        <dbReference type="Proteomes" id="UP001058602"/>
    </source>
</evidence>
<dbReference type="RefSeq" id="WP_257084635.1">
    <property type="nucleotide sequence ID" value="NZ_CP102096.1"/>
</dbReference>
<keyword evidence="1" id="KW-0812">Transmembrane</keyword>
<dbReference type="SMART" id="SM00028">
    <property type="entry name" value="TPR"/>
    <property type="match status" value="3"/>
</dbReference>